<dbReference type="AlphaFoldDB" id="U2P9M9"/>
<comment type="caution">
    <text evidence="2">The sequence shown here is derived from an EMBL/GenBank/DDBJ whole genome shotgun (WGS) entry which is preliminary data.</text>
</comment>
<evidence type="ECO:0000313" key="3">
    <source>
        <dbReference type="Proteomes" id="UP000016648"/>
    </source>
</evidence>
<evidence type="ECO:0000259" key="1">
    <source>
        <dbReference type="Pfam" id="PF13568"/>
    </source>
</evidence>
<dbReference type="Pfam" id="PF13568">
    <property type="entry name" value="OMP_b-brl_2"/>
    <property type="match status" value="1"/>
</dbReference>
<dbReference type="PATRIC" id="fig|1115809.3.peg.213"/>
<evidence type="ECO:0000313" key="2">
    <source>
        <dbReference type="EMBL" id="ERK40404.1"/>
    </source>
</evidence>
<proteinExistence type="predicted"/>
<organism evidence="2 3">
    <name type="scientific">Segatella baroniae F0067</name>
    <dbReference type="NCBI Taxonomy" id="1115809"/>
    <lineage>
        <taxon>Bacteria</taxon>
        <taxon>Pseudomonadati</taxon>
        <taxon>Bacteroidota</taxon>
        <taxon>Bacteroidia</taxon>
        <taxon>Bacteroidales</taxon>
        <taxon>Prevotellaceae</taxon>
        <taxon>Segatella</taxon>
    </lineage>
</organism>
<dbReference type="InterPro" id="IPR025665">
    <property type="entry name" value="Beta-barrel_OMP_2"/>
</dbReference>
<dbReference type="Proteomes" id="UP000016648">
    <property type="component" value="Unassembled WGS sequence"/>
</dbReference>
<reference evidence="2 3" key="1">
    <citation type="submission" date="2013-08" db="EMBL/GenBank/DDBJ databases">
        <authorList>
            <person name="Durkin A.S."/>
            <person name="Haft D.R."/>
            <person name="McCorrison J."/>
            <person name="Torralba M."/>
            <person name="Gillis M."/>
            <person name="Haft D.H."/>
            <person name="Methe B."/>
            <person name="Sutton G."/>
            <person name="Nelson K.E."/>
        </authorList>
    </citation>
    <scope>NUCLEOTIDE SEQUENCE [LARGE SCALE GENOMIC DNA]</scope>
    <source>
        <strain evidence="2 3">F0067</strain>
    </source>
</reference>
<gene>
    <name evidence="2" type="ORF">HMPREF9135_2189</name>
</gene>
<accession>U2P9M9</accession>
<keyword evidence="3" id="KW-1185">Reference proteome</keyword>
<protein>
    <submittedName>
        <fullName evidence="2">Outer membrane protein beta-barrel domain protein</fullName>
    </submittedName>
</protein>
<dbReference type="EMBL" id="AWEY01000006">
    <property type="protein sequence ID" value="ERK40404.1"/>
    <property type="molecule type" value="Genomic_DNA"/>
</dbReference>
<feature type="domain" description="Outer membrane protein beta-barrel" evidence="1">
    <location>
        <begin position="15"/>
        <end position="161"/>
    </location>
</feature>
<sequence>MGLALMFLTAISSQAQIRFGVQGGFDLTKMSLSGSALDLSNRAGFYVGPTLKFSIPVTGLAADVSALYDSQSSKVDGVKINRQYVSIPVNLRAGLGLGQLLSVFVTAGPQVSFNVGDGSFSWGDAKSYKSTFQLKKSLFSVNLGGGVLIKDIQVSARYNIPVGRTGDITLQDVLTTPGTGLSAGSFDVKSKSSWQLGLTYFF</sequence>
<name>U2P9M9_9BACT</name>